<sequence>MYKIIITVILSIFISSNALATRGYVGKNPISGVHVLDSSVSCGPSNGACLLLVFEGGALGCNPESGSISVSLNEPNFELIQSTALVSLTSKKKFRTYAAIESCGDAETLNPNGAGVYD</sequence>
<evidence type="ECO:0000313" key="3">
    <source>
        <dbReference type="Proteomes" id="UP000319732"/>
    </source>
</evidence>
<dbReference type="AlphaFoldDB" id="A0A545SXC2"/>
<evidence type="ECO:0000256" key="1">
    <source>
        <dbReference type="SAM" id="SignalP"/>
    </source>
</evidence>
<organism evidence="2 3">
    <name type="scientific">Exilibacterium tricleocarpae</name>
    <dbReference type="NCBI Taxonomy" id="2591008"/>
    <lineage>
        <taxon>Bacteria</taxon>
        <taxon>Pseudomonadati</taxon>
        <taxon>Pseudomonadota</taxon>
        <taxon>Gammaproteobacteria</taxon>
        <taxon>Cellvibrionales</taxon>
        <taxon>Cellvibrionaceae</taxon>
        <taxon>Exilibacterium</taxon>
    </lineage>
</organism>
<evidence type="ECO:0000313" key="2">
    <source>
        <dbReference type="EMBL" id="TQV69610.1"/>
    </source>
</evidence>
<name>A0A545SXC2_9GAMM</name>
<keyword evidence="3" id="KW-1185">Reference proteome</keyword>
<comment type="caution">
    <text evidence="2">The sequence shown here is derived from an EMBL/GenBank/DDBJ whole genome shotgun (WGS) entry which is preliminary data.</text>
</comment>
<dbReference type="EMBL" id="VHSG01000027">
    <property type="protein sequence ID" value="TQV69610.1"/>
    <property type="molecule type" value="Genomic_DNA"/>
</dbReference>
<dbReference type="Proteomes" id="UP000319732">
    <property type="component" value="Unassembled WGS sequence"/>
</dbReference>
<gene>
    <name evidence="2" type="ORF">FKG94_22715</name>
</gene>
<dbReference type="RefSeq" id="WP_142929248.1">
    <property type="nucleotide sequence ID" value="NZ_ML660105.1"/>
</dbReference>
<accession>A0A545SXC2</accession>
<protein>
    <submittedName>
        <fullName evidence="2">Uncharacterized protein</fullName>
    </submittedName>
</protein>
<proteinExistence type="predicted"/>
<feature type="chain" id="PRO_5022198055" evidence="1">
    <location>
        <begin position="21"/>
        <end position="118"/>
    </location>
</feature>
<keyword evidence="1" id="KW-0732">Signal</keyword>
<reference evidence="2 3" key="1">
    <citation type="submission" date="2019-06" db="EMBL/GenBank/DDBJ databases">
        <title>Whole genome sequence for Cellvibrionaceae sp. R142.</title>
        <authorList>
            <person name="Wang G."/>
        </authorList>
    </citation>
    <scope>NUCLEOTIDE SEQUENCE [LARGE SCALE GENOMIC DNA]</scope>
    <source>
        <strain evidence="2 3">R142</strain>
    </source>
</reference>
<feature type="signal peptide" evidence="1">
    <location>
        <begin position="1"/>
        <end position="20"/>
    </location>
</feature>